<name>A0ABN1MP40_9FLAO</name>
<evidence type="ECO:0008006" key="3">
    <source>
        <dbReference type="Google" id="ProtNLM"/>
    </source>
</evidence>
<dbReference type="RefSeq" id="WP_343786046.1">
    <property type="nucleotide sequence ID" value="NZ_BAAAFH010000007.1"/>
</dbReference>
<organism evidence="1 2">
    <name type="scientific">Wandonia haliotis</name>
    <dbReference type="NCBI Taxonomy" id="574963"/>
    <lineage>
        <taxon>Bacteria</taxon>
        <taxon>Pseudomonadati</taxon>
        <taxon>Bacteroidota</taxon>
        <taxon>Flavobacteriia</taxon>
        <taxon>Flavobacteriales</taxon>
        <taxon>Crocinitomicaceae</taxon>
        <taxon>Wandonia</taxon>
    </lineage>
</organism>
<dbReference type="Proteomes" id="UP001501126">
    <property type="component" value="Unassembled WGS sequence"/>
</dbReference>
<dbReference type="PROSITE" id="PS51257">
    <property type="entry name" value="PROKAR_LIPOPROTEIN"/>
    <property type="match status" value="1"/>
</dbReference>
<comment type="caution">
    <text evidence="1">The sequence shown here is derived from an EMBL/GenBank/DDBJ whole genome shotgun (WGS) entry which is preliminary data.</text>
</comment>
<dbReference type="EMBL" id="BAAAFH010000007">
    <property type="protein sequence ID" value="GAA0875023.1"/>
    <property type="molecule type" value="Genomic_DNA"/>
</dbReference>
<sequence length="189" mass="21675">MKILSLTIAILFVACSGTDLQKDYSPSLNSVSNKWIDYELTHHCNNLVKIKTTYSKVDDTISFRGFIVKNQEITIDKDDNTQLRVKLPFEFQTISTGTDSTIVMSTSVSKIQCLNVNGNTIIKLYGTNFFDPHHEFLGLVSLDGDWLWYYYGTMYETYKEFGKKQEWNNKIGEDKISDLNGMINVLPKI</sequence>
<evidence type="ECO:0000313" key="1">
    <source>
        <dbReference type="EMBL" id="GAA0875023.1"/>
    </source>
</evidence>
<accession>A0ABN1MP40</accession>
<proteinExistence type="predicted"/>
<gene>
    <name evidence="1" type="ORF">GCM10009118_14310</name>
</gene>
<protein>
    <recommendedName>
        <fullName evidence="3">Lipoprotein</fullName>
    </recommendedName>
</protein>
<evidence type="ECO:0000313" key="2">
    <source>
        <dbReference type="Proteomes" id="UP001501126"/>
    </source>
</evidence>
<reference evidence="1 2" key="1">
    <citation type="journal article" date="2019" name="Int. J. Syst. Evol. Microbiol.">
        <title>The Global Catalogue of Microorganisms (GCM) 10K type strain sequencing project: providing services to taxonomists for standard genome sequencing and annotation.</title>
        <authorList>
            <consortium name="The Broad Institute Genomics Platform"/>
            <consortium name="The Broad Institute Genome Sequencing Center for Infectious Disease"/>
            <person name="Wu L."/>
            <person name="Ma J."/>
        </authorList>
    </citation>
    <scope>NUCLEOTIDE SEQUENCE [LARGE SCALE GENOMIC DNA]</scope>
    <source>
        <strain evidence="1 2">JCM 16083</strain>
    </source>
</reference>
<keyword evidence="2" id="KW-1185">Reference proteome</keyword>